<evidence type="ECO:0000256" key="2">
    <source>
        <dbReference type="ARBA" id="ARBA00023082"/>
    </source>
</evidence>
<gene>
    <name evidence="7" type="ORF">DW783_11060</name>
</gene>
<evidence type="ECO:0000313" key="7">
    <source>
        <dbReference type="EMBL" id="RHD79738.1"/>
    </source>
</evidence>
<dbReference type="GO" id="GO:0006352">
    <property type="term" value="P:DNA-templated transcription initiation"/>
    <property type="evidence" value="ECO:0007669"/>
    <property type="project" value="InterPro"/>
</dbReference>
<protein>
    <submittedName>
        <fullName evidence="7">RNA polymerase sigma factor</fullName>
    </submittedName>
</protein>
<dbReference type="InterPro" id="IPR014284">
    <property type="entry name" value="RNA_pol_sigma-70_dom"/>
</dbReference>
<dbReference type="GO" id="GO:0016987">
    <property type="term" value="F:sigma factor activity"/>
    <property type="evidence" value="ECO:0007669"/>
    <property type="project" value="UniProtKB-KW"/>
</dbReference>
<dbReference type="Gene3D" id="1.10.1740.10">
    <property type="match status" value="1"/>
</dbReference>
<dbReference type="InterPro" id="IPR007627">
    <property type="entry name" value="RNA_pol_sigma70_r2"/>
</dbReference>
<proteinExistence type="predicted"/>
<dbReference type="GO" id="GO:0003677">
    <property type="term" value="F:DNA binding"/>
    <property type="evidence" value="ECO:0007669"/>
    <property type="project" value="UniProtKB-KW"/>
</dbReference>
<dbReference type="SUPFAM" id="SSF88946">
    <property type="entry name" value="Sigma2 domain of RNA polymerase sigma factors"/>
    <property type="match status" value="1"/>
</dbReference>
<feature type="domain" description="RNA polymerase sigma-70 region 2" evidence="6">
    <location>
        <begin position="24"/>
        <end position="88"/>
    </location>
</feature>
<dbReference type="PANTHER" id="PTHR43133:SF8">
    <property type="entry name" value="RNA POLYMERASE SIGMA FACTOR HI_1459-RELATED"/>
    <property type="match status" value="1"/>
</dbReference>
<dbReference type="NCBIfam" id="TIGR02937">
    <property type="entry name" value="sigma70-ECF"/>
    <property type="match status" value="1"/>
</dbReference>
<dbReference type="Gene3D" id="1.10.10.10">
    <property type="entry name" value="Winged helix-like DNA-binding domain superfamily/Winged helix DNA-binding domain"/>
    <property type="match status" value="1"/>
</dbReference>
<evidence type="ECO:0000313" key="8">
    <source>
        <dbReference type="Proteomes" id="UP000283429"/>
    </source>
</evidence>
<accession>A0A414H8B9</accession>
<keyword evidence="1" id="KW-0805">Transcription regulation</keyword>
<dbReference type="Proteomes" id="UP000283429">
    <property type="component" value="Unassembled WGS sequence"/>
</dbReference>
<name>A0A414H8B9_PHOVU</name>
<reference evidence="7 8" key="1">
    <citation type="submission" date="2018-08" db="EMBL/GenBank/DDBJ databases">
        <title>A genome reference for cultivated species of the human gut microbiota.</title>
        <authorList>
            <person name="Zou Y."/>
            <person name="Xue W."/>
            <person name="Luo G."/>
        </authorList>
    </citation>
    <scope>NUCLEOTIDE SEQUENCE [LARGE SCALE GENOMIC DNA]</scope>
    <source>
        <strain evidence="7 8">AM30-40</strain>
    </source>
</reference>
<dbReference type="AlphaFoldDB" id="A0A414H8B9"/>
<sequence length="200" mass="23535">MFIAVVPSDDESARRRAELLRKYVMPHKNLIYSICIKYTYNQEDIEDNYLEALVNFFKYMDSYDPARPVKTWIYAVTKRLVADLNNRNKSRMPPDDNIDISEISSSLPGEEEPSENCMGMDNYHKYYNDDILWALDRLKPIYKEALLLQQAGYKIGEIMEITYRNGTLQTRNVETVKSRLFLAKTQLRKLLTRDGEKRVD</sequence>
<feature type="region of interest" description="Disordered" evidence="5">
    <location>
        <begin position="87"/>
        <end position="115"/>
    </location>
</feature>
<dbReference type="Pfam" id="PF04542">
    <property type="entry name" value="Sigma70_r2"/>
    <property type="match status" value="1"/>
</dbReference>
<dbReference type="PANTHER" id="PTHR43133">
    <property type="entry name" value="RNA POLYMERASE ECF-TYPE SIGMA FACTO"/>
    <property type="match status" value="1"/>
</dbReference>
<dbReference type="InterPro" id="IPR039425">
    <property type="entry name" value="RNA_pol_sigma-70-like"/>
</dbReference>
<organism evidence="7 8">
    <name type="scientific">Phocaeicola vulgatus</name>
    <name type="common">Bacteroides vulgatus</name>
    <dbReference type="NCBI Taxonomy" id="821"/>
    <lineage>
        <taxon>Bacteria</taxon>
        <taxon>Pseudomonadati</taxon>
        <taxon>Bacteroidota</taxon>
        <taxon>Bacteroidia</taxon>
        <taxon>Bacteroidales</taxon>
        <taxon>Bacteroidaceae</taxon>
        <taxon>Phocaeicola</taxon>
    </lineage>
</organism>
<evidence type="ECO:0000256" key="5">
    <source>
        <dbReference type="SAM" id="MobiDB-lite"/>
    </source>
</evidence>
<keyword evidence="3" id="KW-0238">DNA-binding</keyword>
<dbReference type="EMBL" id="QSJM01000029">
    <property type="protein sequence ID" value="RHD79738.1"/>
    <property type="molecule type" value="Genomic_DNA"/>
</dbReference>
<comment type="caution">
    <text evidence="7">The sequence shown here is derived from an EMBL/GenBank/DDBJ whole genome shotgun (WGS) entry which is preliminary data.</text>
</comment>
<dbReference type="InterPro" id="IPR036388">
    <property type="entry name" value="WH-like_DNA-bd_sf"/>
</dbReference>
<evidence type="ECO:0000256" key="1">
    <source>
        <dbReference type="ARBA" id="ARBA00023015"/>
    </source>
</evidence>
<keyword evidence="4" id="KW-0804">Transcription</keyword>
<keyword evidence="2" id="KW-0731">Sigma factor</keyword>
<dbReference type="InterPro" id="IPR013325">
    <property type="entry name" value="RNA_pol_sigma_r2"/>
</dbReference>
<evidence type="ECO:0000256" key="3">
    <source>
        <dbReference type="ARBA" id="ARBA00023125"/>
    </source>
</evidence>
<evidence type="ECO:0000256" key="4">
    <source>
        <dbReference type="ARBA" id="ARBA00023163"/>
    </source>
</evidence>
<evidence type="ECO:0000259" key="6">
    <source>
        <dbReference type="Pfam" id="PF04542"/>
    </source>
</evidence>